<sequence length="325" mass="37286">MHHRQNPIPLIIIEEHHQAFTVWQEASGRGIIPPAGNALLHTDTHDDLVQGGIPTSIHDLPEDSQGIVDYTYQNLGIANFITPQLYQGLLGEMAWLKGFGIGNASDTWRSVVSWKSQGCHFTSGEVTPMLRRVLENPESKWGNHSFYRYIQLQTTSDYQTHRPLILDIDLDIFSCDNGLSSAETRIEITAEAYREYQENPYHPMRLLPAAALSAHREGEGDHSRYYLSYEEFQEIPELLKVSESVIERRIGKLKDFLSRNQLKPLLITLCRSRMSGYTPEDQWRQIETKLLKALREIYSMKVIPLHLFLVSEEGCLQTRQQPGEK</sequence>
<accession>A0AA46AJ58</accession>
<dbReference type="EMBL" id="FXUF01000007">
    <property type="protein sequence ID" value="SMP57999.1"/>
    <property type="molecule type" value="Genomic_DNA"/>
</dbReference>
<name>A0AA46AJ58_9CLOT</name>
<organism evidence="1 2">
    <name type="scientific">Anoxynatronum buryatiense</name>
    <dbReference type="NCBI Taxonomy" id="489973"/>
    <lineage>
        <taxon>Bacteria</taxon>
        <taxon>Bacillati</taxon>
        <taxon>Bacillota</taxon>
        <taxon>Clostridia</taxon>
        <taxon>Eubacteriales</taxon>
        <taxon>Clostridiaceae</taxon>
        <taxon>Anoxynatronum</taxon>
    </lineage>
</organism>
<dbReference type="PANTHER" id="PTHR13225:SF3">
    <property type="entry name" value="UPF0489 PROTEIN C5ORF22"/>
    <property type="match status" value="1"/>
</dbReference>
<protein>
    <submittedName>
        <fullName evidence="1">UPF0489 domain-containing protein</fullName>
    </submittedName>
</protein>
<proteinExistence type="predicted"/>
<dbReference type="Pfam" id="PF12640">
    <property type="entry name" value="UPF0489"/>
    <property type="match status" value="1"/>
</dbReference>
<dbReference type="AlphaFoldDB" id="A0AA46AJ58"/>
<gene>
    <name evidence="1" type="ORF">SAMN06296020_10727</name>
</gene>
<dbReference type="Proteomes" id="UP001158066">
    <property type="component" value="Unassembled WGS sequence"/>
</dbReference>
<keyword evidence="2" id="KW-1185">Reference proteome</keyword>
<dbReference type="PANTHER" id="PTHR13225">
    <property type="entry name" value="MISEXPRESSION SUPPRESSOR OF RAS 6"/>
    <property type="match status" value="1"/>
</dbReference>
<dbReference type="RefSeq" id="WP_283409358.1">
    <property type="nucleotide sequence ID" value="NZ_FXUF01000007.1"/>
</dbReference>
<dbReference type="InterPro" id="IPR024131">
    <property type="entry name" value="UPF0489"/>
</dbReference>
<evidence type="ECO:0000313" key="1">
    <source>
        <dbReference type="EMBL" id="SMP57999.1"/>
    </source>
</evidence>
<comment type="caution">
    <text evidence="1">The sequence shown here is derived from an EMBL/GenBank/DDBJ whole genome shotgun (WGS) entry which is preliminary data.</text>
</comment>
<reference evidence="1" key="1">
    <citation type="submission" date="2017-05" db="EMBL/GenBank/DDBJ databases">
        <authorList>
            <person name="Varghese N."/>
            <person name="Submissions S."/>
        </authorList>
    </citation>
    <scope>NUCLEOTIDE SEQUENCE</scope>
    <source>
        <strain evidence="1">Su22</strain>
    </source>
</reference>
<evidence type="ECO:0000313" key="2">
    <source>
        <dbReference type="Proteomes" id="UP001158066"/>
    </source>
</evidence>